<gene>
    <name evidence="1" type="ORF">RDB_LOCUS40872</name>
</gene>
<reference evidence="1" key="1">
    <citation type="submission" date="2021-01" db="EMBL/GenBank/DDBJ databases">
        <authorList>
            <person name="Kaushik A."/>
        </authorList>
    </citation>
    <scope>NUCLEOTIDE SEQUENCE</scope>
    <source>
        <strain evidence="1">AG2-2IIIB</strain>
    </source>
</reference>
<dbReference type="Proteomes" id="UP000663843">
    <property type="component" value="Unassembled WGS sequence"/>
</dbReference>
<comment type="caution">
    <text evidence="1">The sequence shown here is derived from an EMBL/GenBank/DDBJ whole genome shotgun (WGS) entry which is preliminary data.</text>
</comment>
<organism evidence="1 2">
    <name type="scientific">Rhizoctonia solani</name>
    <dbReference type="NCBI Taxonomy" id="456999"/>
    <lineage>
        <taxon>Eukaryota</taxon>
        <taxon>Fungi</taxon>
        <taxon>Dikarya</taxon>
        <taxon>Basidiomycota</taxon>
        <taxon>Agaricomycotina</taxon>
        <taxon>Agaricomycetes</taxon>
        <taxon>Cantharellales</taxon>
        <taxon>Ceratobasidiaceae</taxon>
        <taxon>Rhizoctonia</taxon>
    </lineage>
</organism>
<accession>A0A8H2WUU4</accession>
<evidence type="ECO:0000313" key="2">
    <source>
        <dbReference type="Proteomes" id="UP000663843"/>
    </source>
</evidence>
<dbReference type="EMBL" id="CAJMWT010001522">
    <property type="protein sequence ID" value="CAE6407086.1"/>
    <property type="molecule type" value="Genomic_DNA"/>
</dbReference>
<evidence type="ECO:0000313" key="1">
    <source>
        <dbReference type="EMBL" id="CAE6407086.1"/>
    </source>
</evidence>
<sequence length="565" mass="64473">MLLFPIGISQPATSLVIQQWEEAGTSLATALSKYFHLSLTLGANISREDPSDLAARIDFALHTLHVTLDQQVSQARSALASTRNRILSSINRLPNEILSEIFGYVIHQPIDPLEPVPMKQSLLTLYRSIRDLLSVCSVWKKVVLARSSLWSMIPLVSSESLAYRGFGHLDPTELCIGRAQGRDLHLAAIISDMCESDELPSFIEHSHRFRSINIVSESPYPISPILHNFRNLGSSGKLSELSIHCEHEDSRLNMVPRAHHYMFPPGCSDRSFRKLLKRISVLRLSGSPLNWNGISFSKRLVKLELQDLTLGYDSELSKLMTALSSATRLKHLKIISVKTFREHGALVPIEEIPKFSLPNLKTFLLRDLYFNTLYHLLSSIASCSHRLFLHLTRKTCEVVRHGIIEPQDSFIHDAIELFHEAATDTLLLEGEENNSWLVDYELFEILYTMPNIVTLQMHDWDYDADFCKAMRYTKLTAGFENMYFSKARIRDEVAFKKMVASYSGSLERMKLGAVIGDGSEFIDEHYPVKKDQDLAIWLEENVPDFELLDEYYSPVDFLSPEWQLW</sequence>
<proteinExistence type="predicted"/>
<evidence type="ECO:0008006" key="3">
    <source>
        <dbReference type="Google" id="ProtNLM"/>
    </source>
</evidence>
<dbReference type="Gene3D" id="1.20.1280.50">
    <property type="match status" value="1"/>
</dbReference>
<dbReference type="AlphaFoldDB" id="A0A8H2WUU4"/>
<name>A0A8H2WUU4_9AGAM</name>
<protein>
    <recommendedName>
        <fullName evidence="3">F-box domain-containing protein</fullName>
    </recommendedName>
</protein>